<evidence type="ECO:0000313" key="2">
    <source>
        <dbReference type="Proteomes" id="UP000245523"/>
    </source>
</evidence>
<dbReference type="RefSeq" id="WP_109587422.1">
    <property type="nucleotide sequence ID" value="NZ_QGHD01000009.1"/>
</dbReference>
<organism evidence="1 2">
    <name type="scientific">Hallerella porci</name>
    <dbReference type="NCBI Taxonomy" id="1945871"/>
    <lineage>
        <taxon>Bacteria</taxon>
        <taxon>Pseudomonadati</taxon>
        <taxon>Fibrobacterota</taxon>
        <taxon>Fibrobacteria</taxon>
        <taxon>Fibrobacterales</taxon>
        <taxon>Fibrobacteraceae</taxon>
        <taxon>Hallerella</taxon>
    </lineage>
</organism>
<dbReference type="SUPFAM" id="SSF89372">
    <property type="entry name" value="Fucose-specific lectin"/>
    <property type="match status" value="1"/>
</dbReference>
<evidence type="ECO:0008006" key="3">
    <source>
        <dbReference type="Google" id="ProtNLM"/>
    </source>
</evidence>
<dbReference type="InterPro" id="IPR013783">
    <property type="entry name" value="Ig-like_fold"/>
</dbReference>
<proteinExistence type="predicted"/>
<dbReference type="PROSITE" id="PS51257">
    <property type="entry name" value="PROKAR_LIPOPROTEIN"/>
    <property type="match status" value="1"/>
</dbReference>
<dbReference type="Proteomes" id="UP000245523">
    <property type="component" value="Unassembled WGS sequence"/>
</dbReference>
<accession>A0ABX5LP39</accession>
<comment type="caution">
    <text evidence="1">The sequence shown here is derived from an EMBL/GenBank/DDBJ whole genome shotgun (WGS) entry which is preliminary data.</text>
</comment>
<name>A0ABX5LP39_9BACT</name>
<reference evidence="1 2" key="1">
    <citation type="submission" date="2018-05" db="EMBL/GenBank/DDBJ databases">
        <title>Animal gut microbial communities from fecal samples from Wisconsin, USA.</title>
        <authorList>
            <person name="Neumann A."/>
        </authorList>
    </citation>
    <scope>NUCLEOTIDE SEQUENCE [LARGE SCALE GENOMIC DNA]</scope>
    <source>
        <strain evidence="1 2">UWS4</strain>
    </source>
</reference>
<dbReference type="Gene3D" id="2.60.40.10">
    <property type="entry name" value="Immunoglobulins"/>
    <property type="match status" value="2"/>
</dbReference>
<keyword evidence="2" id="KW-1185">Reference proteome</keyword>
<evidence type="ECO:0000313" key="1">
    <source>
        <dbReference type="EMBL" id="PWL01932.1"/>
    </source>
</evidence>
<protein>
    <recommendedName>
        <fullName evidence="3">Ig-like domain-containing protein</fullName>
    </recommendedName>
</protein>
<dbReference type="EMBL" id="QGHD01000009">
    <property type="protein sequence ID" value="PWL01932.1"/>
    <property type="molecule type" value="Genomic_DNA"/>
</dbReference>
<sequence>MKKLLFVALILLAWVGCSRESDIRVNGTLRNNHSVIFAFTENPDSLNAFVDSIAALDSVYTYDTITVTVHDTVYFVGFLKYNADKVLRYAWKMGDSDSLWAGQNETLFRYAYDSAGVYSPLFIAVDGANARDTAGRGQYIRVIDTPPDISVEKDTLWVRGKQDAAVSFFASDSFGKIDSAFVILLNTKNKPADTIAAAADSLKNSYTAKVKYEKVKGLLDKNNEVRYIFGAVDEDGNVSKDTAILHFNKLPTVSLLSPDSASRQSIFVSRFAFYYAGSDDDNPADLRYSIRVGKSPDNAGTAPVLTDANLVASGLREKSWEAITDSVWKMDENLRGRLYWQVLATDGLDTAISPTWNFFFGDLSATTGTFYGYAKFQGRKAHNGIQIVLENLKTSNFTFTHTSQTGYFNATVDPGLYRIYACDTTGLGYQRLILDSQYVEMGDEKIVATMLLEDTLAPKIRIDNYASLVRSREVSFSGSLSDSGSQIASAKAWLDGEEISLSVLKVNEWSMQLKDLIDGDHKFRFVVLDSAKNVSDTAKIDFTVRASSLLLTVNGKATSMVGEESPLTFKAYAGKVNPLPDSVEWSYGATKKVTKKSKIGADSVATLILHKADIEGAELGKFYTLYASVAKGTVIDSVRFGFIGTHPIIYFLTPKADTTITKNDSLKFTYEKFLPEETTGSVTWKCDGTLTDDTECPAVDAGSGILAWKTTGKKKVILTLTDSDSTSAADTISINVIADPPTITIKTNEDVVRQKINAKLSFPVNANDNYGKVMKVEWGCGTGKITFDSAATITAGKSVSATMNVTLPNTETDKFKCIVRAVDDDDEMGYDTIAFRAVLDKPTIRLFTNSADVKINSQVRFAGSAADTLGQIESYEMFCDTSLKNPTWITLSKPDTTITMPNKASTWLCMMRVTDDDNLTALDTAKYTVLLDLPTVRASEDTMTVTIKDTLELDAMASDKLGQIVLYQWSCGNKGVAGKNFVSSTSTPRYSAIMPSTEAKDYMCIIRVTDDDGNIAQDTTKIAVLLDPPTLKVSTKKITTRTNYPIEIDASADDKYGYITKREWSCGSPSDINNNWKSVSEFDTTWTGPTTPVATYYCVARVTDDDGNQVQDTIRVSFTTDIPVITVDQGVAYILAGTSTELTAKVNDAWQSVKRYTWTCGAKGSKALSDTSSKNHIWWGFNNSTDYKTSDYYFWDTDANGNADSTIEKLSRGNTEFYCIVWAQEAGSNFVATDTTIIRTMSKLPKGIISMPDTVYLWSQDSSEISPKAQYWYTSEANASASELGTLGDDQVRKFWWNFSNVSDKYWYEGRGDGTIDTSIAEFNAAFLRQSEEGSIRVQLDFYDSSKTEMDQNFVARHEAPIVSRTVYFRKAWLNISGADSILEKTTDASAPVIAYCSDKLISAYVNQSGKLVTKSRSGNRWSTFGNPNISNVAENSMNLACDKNGNLYFSYINSSEKKGYVYKSAGASGSWTKLGSALGSNLTALKLHINPKTNNPSVIYLSNNYLRVQDYSGSAWSSEYTNMANSDWQYREMDMTFDNSGNRLIIGEGFSSGDYTIYYYYVPNNSTSKSKNGKIENVNAESIQALYANNYFYVGFRSRDDDGLPRLIRSVANASNLSFITKGAESTAFGHRCYNTYFTIDGNGNPILAIDDAFYARNSQVHVYRFENGAWGELGENELPYFKNVFGKKYGYYVRGFHPQLVVSPSGTVYLSLRAQETASSAASTLPGTKNGPMLMEYRGDNW</sequence>
<gene>
    <name evidence="1" type="ORF">B0H50_10921</name>
</gene>